<keyword evidence="1" id="KW-1133">Transmembrane helix</keyword>
<reference evidence="3" key="1">
    <citation type="submission" date="2013-03" db="EMBL/GenBank/DDBJ databases">
        <title>Draft genome sequence of Bacillus firmus DS1.</title>
        <authorList>
            <person name="Peng D."/>
            <person name="Zhu L."/>
            <person name="Sun M."/>
        </authorList>
    </citation>
    <scope>NUCLEOTIDE SEQUENCE [LARGE SCALE GENOMIC DNA]</scope>
    <source>
        <strain evidence="3">DS1</strain>
    </source>
</reference>
<keyword evidence="1" id="KW-0812">Transmembrane</keyword>
<sequence length="51" mass="5887">MEINFPQIVGILANFGFPVMVAIYLLIRFEKRIEGLTEAISQLQQFMKSKL</sequence>
<evidence type="ECO:0000313" key="2">
    <source>
        <dbReference type="EMBL" id="EWG08433.1"/>
    </source>
</evidence>
<feature type="transmembrane region" description="Helical" evidence="1">
    <location>
        <begin position="6"/>
        <end position="27"/>
    </location>
</feature>
<keyword evidence="1" id="KW-0472">Membrane</keyword>
<dbReference type="EMBL" id="APVL01000044">
    <property type="protein sequence ID" value="EWG08433.1"/>
    <property type="molecule type" value="Genomic_DNA"/>
</dbReference>
<dbReference type="Pfam" id="PF12841">
    <property type="entry name" value="YvrJ"/>
    <property type="match status" value="1"/>
</dbReference>
<evidence type="ECO:0000256" key="1">
    <source>
        <dbReference type="SAM" id="Phobius"/>
    </source>
</evidence>
<gene>
    <name evidence="2" type="ORF">PBF_24368</name>
</gene>
<dbReference type="Proteomes" id="UP000019270">
    <property type="component" value="Unassembled WGS sequence"/>
</dbReference>
<proteinExistence type="predicted"/>
<dbReference type="OrthoDB" id="2662123at2"/>
<dbReference type="PATRIC" id="fig|1307436.3.peg.5188"/>
<evidence type="ECO:0008006" key="4">
    <source>
        <dbReference type="Google" id="ProtNLM"/>
    </source>
</evidence>
<protein>
    <recommendedName>
        <fullName evidence="4">YvrJ family protein</fullName>
    </recommendedName>
</protein>
<reference evidence="2 3" key="2">
    <citation type="journal article" date="2016" name="Sci. Rep.">
        <title>A novel serine protease, Sep1, from Bacillus firmus DS-1 has nematicidal activity and degrades multiple intestinal-associated nematode proteins.</title>
        <authorList>
            <person name="Geng C."/>
            <person name="Nie X."/>
            <person name="Tang Z."/>
            <person name="Zhang Y."/>
            <person name="Lin J."/>
            <person name="Sun M."/>
            <person name="Peng D."/>
        </authorList>
    </citation>
    <scope>NUCLEOTIDE SEQUENCE [LARGE SCALE GENOMIC DNA]</scope>
    <source>
        <strain evidence="2 3">DS1</strain>
    </source>
</reference>
<dbReference type="InterPro" id="IPR024419">
    <property type="entry name" value="YvrJ"/>
</dbReference>
<comment type="caution">
    <text evidence="2">The sequence shown here is derived from an EMBL/GenBank/DDBJ whole genome shotgun (WGS) entry which is preliminary data.</text>
</comment>
<dbReference type="eggNOG" id="ENOG5032F8H">
    <property type="taxonomic scope" value="Bacteria"/>
</dbReference>
<evidence type="ECO:0000313" key="3">
    <source>
        <dbReference type="Proteomes" id="UP000019270"/>
    </source>
</evidence>
<organism evidence="2 3">
    <name type="scientific">Cytobacillus firmus DS1</name>
    <dbReference type="NCBI Taxonomy" id="1307436"/>
    <lineage>
        <taxon>Bacteria</taxon>
        <taxon>Bacillati</taxon>
        <taxon>Bacillota</taxon>
        <taxon>Bacilli</taxon>
        <taxon>Bacillales</taxon>
        <taxon>Bacillaceae</taxon>
        <taxon>Cytobacillus</taxon>
    </lineage>
</organism>
<dbReference type="AlphaFoldDB" id="W7KQK7"/>
<accession>W7KQK7</accession>
<name>W7KQK7_CYTFI</name>
<dbReference type="RefSeq" id="WP_081757371.1">
    <property type="nucleotide sequence ID" value="NZ_APVL01000044.1"/>
</dbReference>